<dbReference type="Pfam" id="PF19279">
    <property type="entry name" value="YegS_C"/>
    <property type="match status" value="1"/>
</dbReference>
<dbReference type="EMBL" id="JBHTOC010000020">
    <property type="protein sequence ID" value="MFD1430905.1"/>
    <property type="molecule type" value="Genomic_DNA"/>
</dbReference>
<dbReference type="InterPro" id="IPR016064">
    <property type="entry name" value="NAD/diacylglycerol_kinase_sf"/>
</dbReference>
<evidence type="ECO:0000313" key="3">
    <source>
        <dbReference type="Proteomes" id="UP001597196"/>
    </source>
</evidence>
<keyword evidence="3" id="KW-1185">Reference proteome</keyword>
<reference evidence="3" key="1">
    <citation type="journal article" date="2019" name="Int. J. Syst. Evol. Microbiol.">
        <title>The Global Catalogue of Microorganisms (GCM) 10K type strain sequencing project: providing services to taxonomists for standard genome sequencing and annotation.</title>
        <authorList>
            <consortium name="The Broad Institute Genomics Platform"/>
            <consortium name="The Broad Institute Genome Sequencing Center for Infectious Disease"/>
            <person name="Wu L."/>
            <person name="Ma J."/>
        </authorList>
    </citation>
    <scope>NUCLEOTIDE SEQUENCE [LARGE SCALE GENOMIC DNA]</scope>
    <source>
        <strain evidence="3">CCM 8980</strain>
    </source>
</reference>
<comment type="caution">
    <text evidence="2">The sequence shown here is derived from an EMBL/GenBank/DDBJ whole genome shotgun (WGS) entry which is preliminary data.</text>
</comment>
<keyword evidence="2" id="KW-0808">Transferase</keyword>
<keyword evidence="2" id="KW-0418">Kinase</keyword>
<gene>
    <name evidence="2" type="ORF">ACFQ4P_11725</name>
</gene>
<sequence length="159" mass="17802">MDALVVYATNHSGSKNLLNALKLGSLSYPLHFATALAKQKPFTSTWTNARGAHHSDRSYLCVFTNHPFLGGGIRLIMPEADDRTNLHLVIVERERWQVLAKVLLGILRHQPNDPAIHHHVSPQFEFSTEANEHIQVDGEELSTPLHATLTQTTQLFLLP</sequence>
<feature type="domain" description="YegS/DAGK C-terminal" evidence="1">
    <location>
        <begin position="19"/>
        <end position="143"/>
    </location>
</feature>
<proteinExistence type="predicted"/>
<accession>A0ABW4CMA4</accession>
<dbReference type="InterPro" id="IPR045540">
    <property type="entry name" value="YegS/DAGK_C"/>
</dbReference>
<protein>
    <submittedName>
        <fullName evidence="2">Diacylglycerol/lipid kinase family protein</fullName>
        <ecNumber evidence="2">2.7.1.-</ecNumber>
    </submittedName>
</protein>
<dbReference type="Gene3D" id="2.60.200.40">
    <property type="match status" value="1"/>
</dbReference>
<dbReference type="RefSeq" id="WP_263974060.1">
    <property type="nucleotide sequence ID" value="NZ_JBHTOC010000020.1"/>
</dbReference>
<organism evidence="2 3">
    <name type="scientific">Lacticaseibacillus mingshuiensis</name>
    <dbReference type="NCBI Taxonomy" id="2799574"/>
    <lineage>
        <taxon>Bacteria</taxon>
        <taxon>Bacillati</taxon>
        <taxon>Bacillota</taxon>
        <taxon>Bacilli</taxon>
        <taxon>Lactobacillales</taxon>
        <taxon>Lactobacillaceae</taxon>
        <taxon>Lacticaseibacillus</taxon>
    </lineage>
</organism>
<evidence type="ECO:0000313" key="2">
    <source>
        <dbReference type="EMBL" id="MFD1430905.1"/>
    </source>
</evidence>
<dbReference type="SUPFAM" id="SSF111331">
    <property type="entry name" value="NAD kinase/diacylglycerol kinase-like"/>
    <property type="match status" value="1"/>
</dbReference>
<evidence type="ECO:0000259" key="1">
    <source>
        <dbReference type="Pfam" id="PF19279"/>
    </source>
</evidence>
<dbReference type="GO" id="GO:0016301">
    <property type="term" value="F:kinase activity"/>
    <property type="evidence" value="ECO:0007669"/>
    <property type="project" value="UniProtKB-KW"/>
</dbReference>
<dbReference type="EC" id="2.7.1.-" evidence="2"/>
<name>A0ABW4CMA4_9LACO</name>
<dbReference type="Proteomes" id="UP001597196">
    <property type="component" value="Unassembled WGS sequence"/>
</dbReference>